<dbReference type="PROSITE" id="PS51186">
    <property type="entry name" value="GNAT"/>
    <property type="match status" value="1"/>
</dbReference>
<name>A0AAX3M1N9_9BACL</name>
<dbReference type="Pfam" id="PF00583">
    <property type="entry name" value="Acetyltransf_1"/>
    <property type="match status" value="1"/>
</dbReference>
<accession>A0AAX3M1N9</accession>
<dbReference type="Proteomes" id="UP001220509">
    <property type="component" value="Chromosome"/>
</dbReference>
<keyword evidence="3" id="KW-1185">Reference proteome</keyword>
<dbReference type="EMBL" id="CP117416">
    <property type="protein sequence ID" value="WCT55762.1"/>
    <property type="molecule type" value="Genomic_DNA"/>
</dbReference>
<keyword evidence="2" id="KW-0808">Transferase</keyword>
<keyword evidence="2" id="KW-0012">Acyltransferase</keyword>
<dbReference type="KEGG" id="pka:PQ456_21865"/>
<protein>
    <submittedName>
        <fullName evidence="2">GNAT family N-acetyltransferase</fullName>
        <ecNumber evidence="2">2.3.1.-</ecNumber>
    </submittedName>
</protein>
<dbReference type="EC" id="2.3.1.-" evidence="2"/>
<organism evidence="2 3">
    <name type="scientific">Paenibacillus kyungheensis</name>
    <dbReference type="NCBI Taxonomy" id="1452732"/>
    <lineage>
        <taxon>Bacteria</taxon>
        <taxon>Bacillati</taxon>
        <taxon>Bacillota</taxon>
        <taxon>Bacilli</taxon>
        <taxon>Bacillales</taxon>
        <taxon>Paenibacillaceae</taxon>
        <taxon>Paenibacillus</taxon>
    </lineage>
</organism>
<gene>
    <name evidence="2" type="ORF">PQ456_21865</name>
</gene>
<dbReference type="InterPro" id="IPR016181">
    <property type="entry name" value="Acyl_CoA_acyltransferase"/>
</dbReference>
<proteinExistence type="predicted"/>
<dbReference type="GO" id="GO:0016747">
    <property type="term" value="F:acyltransferase activity, transferring groups other than amino-acyl groups"/>
    <property type="evidence" value="ECO:0007669"/>
    <property type="project" value="InterPro"/>
</dbReference>
<dbReference type="CDD" id="cd04301">
    <property type="entry name" value="NAT_SF"/>
    <property type="match status" value="1"/>
</dbReference>
<dbReference type="InterPro" id="IPR000182">
    <property type="entry name" value="GNAT_dom"/>
</dbReference>
<dbReference type="AlphaFoldDB" id="A0AAX3M1N9"/>
<dbReference type="Gene3D" id="3.40.630.30">
    <property type="match status" value="1"/>
</dbReference>
<evidence type="ECO:0000313" key="3">
    <source>
        <dbReference type="Proteomes" id="UP001220509"/>
    </source>
</evidence>
<dbReference type="SUPFAM" id="SSF55729">
    <property type="entry name" value="Acyl-CoA N-acyltransferases (Nat)"/>
    <property type="match status" value="1"/>
</dbReference>
<feature type="domain" description="N-acetyltransferase" evidence="1">
    <location>
        <begin position="34"/>
        <end position="170"/>
    </location>
</feature>
<evidence type="ECO:0000259" key="1">
    <source>
        <dbReference type="PROSITE" id="PS51186"/>
    </source>
</evidence>
<dbReference type="RefSeq" id="WP_273614112.1">
    <property type="nucleotide sequence ID" value="NZ_CP117416.1"/>
</dbReference>
<sequence>MNHDTNNHIQVTLCREEEAHIICNMYPYYLYDLSEIWERQPNSQGIFDEEQYATLHQQSDAFLIWWRHPGVLYPWIIRVNGVPAGFALIATPPYIPDGSQAQYYLNEFFVMRPFRGQGVAQQAAIHVFDQYRGDWELQTNASSRNHHTQSFWNNILSQYTKDQYSKREITDEDQQQLLSYCFNNQQKNE</sequence>
<reference evidence="2 3" key="1">
    <citation type="submission" date="2023-02" db="EMBL/GenBank/DDBJ databases">
        <title>Genome sequence of Paenibacillus kyungheensis KACC 18744.</title>
        <authorList>
            <person name="Kim S."/>
            <person name="Heo J."/>
            <person name="Kwon S.-W."/>
        </authorList>
    </citation>
    <scope>NUCLEOTIDE SEQUENCE [LARGE SCALE GENOMIC DNA]</scope>
    <source>
        <strain evidence="2 3">KACC 18744</strain>
    </source>
</reference>
<evidence type="ECO:0000313" key="2">
    <source>
        <dbReference type="EMBL" id="WCT55762.1"/>
    </source>
</evidence>